<proteinExistence type="predicted"/>
<dbReference type="AlphaFoldDB" id="A0A060N958"/>
<reference evidence="2" key="1">
    <citation type="submission" date="2013-10" db="EMBL/GenBank/DDBJ databases">
        <title>Draft genome sequence of Clostridium botulinum type B strain Osaka05.</title>
        <authorList>
            <person name="Sakaguchi Y."/>
            <person name="Hosomi K."/>
            <person name="Uchiyama J."/>
            <person name="Ogura Y."/>
            <person name="Sakaguchi M."/>
            <person name="Kohda T."/>
            <person name="Mukamoto M."/>
            <person name="Misawa N."/>
            <person name="Matsuzaki S."/>
            <person name="Hayashi T."/>
            <person name="Kozaki S."/>
        </authorList>
    </citation>
    <scope>NUCLEOTIDE SEQUENCE</scope>
    <source>
        <strain evidence="2">Osaka05</strain>
    </source>
</reference>
<gene>
    <name evidence="1" type="ORF">CBO05P1_296</name>
    <name evidence="2" type="ORF">CBO05P2_138</name>
</gene>
<sequence>MTKQITIAVHFCEECPRFDDCTDKCTDEDKIIENRYTIPEWCPLEELI</sequence>
<organism evidence="2">
    <name type="scientific">Clostridium botulinum B str. Osaka05</name>
    <dbReference type="NCBI Taxonomy" id="1407017"/>
    <lineage>
        <taxon>Bacteria</taxon>
        <taxon>Bacillati</taxon>
        <taxon>Bacillota</taxon>
        <taxon>Clostridia</taxon>
        <taxon>Eubacteriales</taxon>
        <taxon>Clostridiaceae</taxon>
        <taxon>Clostridium</taxon>
    </lineage>
</organism>
<name>A0A060N958_CLOBO</name>
<evidence type="ECO:0000313" key="2">
    <source>
        <dbReference type="EMBL" id="BAO05163.1"/>
    </source>
</evidence>
<evidence type="ECO:0000313" key="1">
    <source>
        <dbReference type="EMBL" id="BAO05015.1"/>
    </source>
</evidence>
<dbReference type="EMBL" id="BA000059">
    <property type="protein sequence ID" value="BAO05163.1"/>
    <property type="molecule type" value="Genomic_DNA"/>
</dbReference>
<protein>
    <submittedName>
        <fullName evidence="2">Uncharacterized protein</fullName>
    </submittedName>
</protein>
<accession>A0A060N958</accession>
<dbReference type="Proteomes" id="UP000054164">
    <property type="component" value="Unassembled WGS sequence"/>
</dbReference>
<dbReference type="RefSeq" id="WP_154219161.1">
    <property type="nucleotide sequence ID" value="NZ_BA000058.1"/>
</dbReference>
<dbReference type="HOGENOM" id="CLU_3151173_0_0_9"/>
<dbReference type="EMBL" id="BA000058">
    <property type="protein sequence ID" value="BAO05015.1"/>
    <property type="molecule type" value="Genomic_DNA"/>
</dbReference>